<feature type="non-terminal residue" evidence="1">
    <location>
        <position position="60"/>
    </location>
</feature>
<dbReference type="SUPFAM" id="SSF53187">
    <property type="entry name" value="Zn-dependent exopeptidases"/>
    <property type="match status" value="1"/>
</dbReference>
<gene>
    <name evidence="1" type="ORF">AVDCRST_MAG51-1462</name>
</gene>
<keyword evidence="1" id="KW-0378">Hydrolase</keyword>
<dbReference type="AlphaFoldDB" id="A0A6J4PHL9"/>
<protein>
    <submittedName>
        <fullName evidence="1">N-formylglutamate deformylase</fullName>
        <ecNumber evidence="1">3.5.1.68</ecNumber>
    </submittedName>
</protein>
<organism evidence="1">
    <name type="scientific">uncultured Ramlibacter sp</name>
    <dbReference type="NCBI Taxonomy" id="260755"/>
    <lineage>
        <taxon>Bacteria</taxon>
        <taxon>Pseudomonadati</taxon>
        <taxon>Pseudomonadota</taxon>
        <taxon>Betaproteobacteria</taxon>
        <taxon>Burkholderiales</taxon>
        <taxon>Comamonadaceae</taxon>
        <taxon>Ramlibacter</taxon>
        <taxon>environmental samples</taxon>
    </lineage>
</organism>
<accession>A0A6J4PHL9</accession>
<dbReference type="Gene3D" id="3.40.630.40">
    <property type="entry name" value="Zn-dependent exopeptidases"/>
    <property type="match status" value="1"/>
</dbReference>
<dbReference type="EC" id="3.5.1.68" evidence="1"/>
<dbReference type="GO" id="GO:0050129">
    <property type="term" value="F:N-formylglutamate deformylase activity"/>
    <property type="evidence" value="ECO:0007669"/>
    <property type="project" value="UniProtKB-EC"/>
</dbReference>
<dbReference type="EMBL" id="CADCUX010000303">
    <property type="protein sequence ID" value="CAA9410315.1"/>
    <property type="molecule type" value="Genomic_DNA"/>
</dbReference>
<evidence type="ECO:0000313" key="1">
    <source>
        <dbReference type="EMBL" id="CAA9410315.1"/>
    </source>
</evidence>
<reference evidence="1" key="1">
    <citation type="submission" date="2020-02" db="EMBL/GenBank/DDBJ databases">
        <authorList>
            <person name="Meier V. D."/>
        </authorList>
    </citation>
    <scope>NUCLEOTIDE SEQUENCE</scope>
    <source>
        <strain evidence="1">AVDCRST_MAG51</strain>
    </source>
</reference>
<name>A0A6J4PHL9_9BURK</name>
<proteinExistence type="predicted"/>
<sequence>MVPDPQSLGTSAEDPVLRAVPGRTALVFDSPHSGTQYPADFDHVCELAVLRRAEDTHVER</sequence>